<keyword evidence="2" id="KW-0328">Glycosyltransferase</keyword>
<dbReference type="PANTHER" id="PTHR48048:SF30">
    <property type="entry name" value="GLYCOSYLTRANSFERASE"/>
    <property type="match status" value="1"/>
</dbReference>
<comment type="similarity">
    <text evidence="1">Belongs to the UDP-glycosyltransferase family.</text>
</comment>
<dbReference type="AlphaFoldDB" id="A0AAW2LQP0"/>
<protein>
    <submittedName>
        <fullName evidence="4">UDP-glycosyltransferase 88A1</fullName>
    </submittedName>
</protein>
<dbReference type="GO" id="GO:0035251">
    <property type="term" value="F:UDP-glucosyltransferase activity"/>
    <property type="evidence" value="ECO:0007669"/>
    <property type="project" value="InterPro"/>
</dbReference>
<evidence type="ECO:0000256" key="2">
    <source>
        <dbReference type="ARBA" id="ARBA00022676"/>
    </source>
</evidence>
<sequence length="242" mass="25891">METVVLYPCPGMGHLISMVELGKFILHQHPSLSISILTAPLHSFNTGSTAAYIRHISATFPSITFHHLPPIFLDLEPFPSMEAVVFEVLSRSNPHVRRALESISCRPPSPPFIIDLFCTCWPISANSISLLLLLHFVWVCSQRKLNEIAVGLERSGEVSMRVAPSDDKQAVAVLNHESVGGFVTHCGELSVEAVFAAVRWAWPLYAESRREQGGAGGGYEGGVGDGGGGGRFRSGGGGGAAA</sequence>
<dbReference type="SUPFAM" id="SSF53756">
    <property type="entry name" value="UDP-Glycosyltransferase/glycogen phosphorylase"/>
    <property type="match status" value="2"/>
</dbReference>
<feature type="region of interest" description="Disordered" evidence="3">
    <location>
        <begin position="211"/>
        <end position="242"/>
    </location>
</feature>
<keyword evidence="2" id="KW-0808">Transferase</keyword>
<evidence type="ECO:0000256" key="1">
    <source>
        <dbReference type="ARBA" id="ARBA00009995"/>
    </source>
</evidence>
<reference evidence="4" key="1">
    <citation type="submission" date="2020-06" db="EMBL/GenBank/DDBJ databases">
        <authorList>
            <person name="Li T."/>
            <person name="Hu X."/>
            <person name="Zhang T."/>
            <person name="Song X."/>
            <person name="Zhang H."/>
            <person name="Dai N."/>
            <person name="Sheng W."/>
            <person name="Hou X."/>
            <person name="Wei L."/>
        </authorList>
    </citation>
    <scope>NUCLEOTIDE SEQUENCE</scope>
    <source>
        <strain evidence="4">KEN8</strain>
        <tissue evidence="4">Leaf</tissue>
    </source>
</reference>
<name>A0AAW2LQP0_9LAMI</name>
<dbReference type="Gene3D" id="3.40.50.2000">
    <property type="entry name" value="Glycogen Phosphorylase B"/>
    <property type="match status" value="2"/>
</dbReference>
<reference evidence="4" key="2">
    <citation type="journal article" date="2024" name="Plant">
        <title>Genomic evolution and insights into agronomic trait innovations of Sesamum species.</title>
        <authorList>
            <person name="Miao H."/>
            <person name="Wang L."/>
            <person name="Qu L."/>
            <person name="Liu H."/>
            <person name="Sun Y."/>
            <person name="Le M."/>
            <person name="Wang Q."/>
            <person name="Wei S."/>
            <person name="Zheng Y."/>
            <person name="Lin W."/>
            <person name="Duan Y."/>
            <person name="Cao H."/>
            <person name="Xiong S."/>
            <person name="Wang X."/>
            <person name="Wei L."/>
            <person name="Li C."/>
            <person name="Ma Q."/>
            <person name="Ju M."/>
            <person name="Zhao R."/>
            <person name="Li G."/>
            <person name="Mu C."/>
            <person name="Tian Q."/>
            <person name="Mei H."/>
            <person name="Zhang T."/>
            <person name="Gao T."/>
            <person name="Zhang H."/>
        </authorList>
    </citation>
    <scope>NUCLEOTIDE SEQUENCE</scope>
    <source>
        <strain evidence="4">KEN8</strain>
    </source>
</reference>
<dbReference type="InterPro" id="IPR050481">
    <property type="entry name" value="UDP-glycosyltransf_plant"/>
</dbReference>
<gene>
    <name evidence="4" type="ORF">Scaly_2444800</name>
</gene>
<evidence type="ECO:0000256" key="3">
    <source>
        <dbReference type="SAM" id="MobiDB-lite"/>
    </source>
</evidence>
<organism evidence="4">
    <name type="scientific">Sesamum calycinum</name>
    <dbReference type="NCBI Taxonomy" id="2727403"/>
    <lineage>
        <taxon>Eukaryota</taxon>
        <taxon>Viridiplantae</taxon>
        <taxon>Streptophyta</taxon>
        <taxon>Embryophyta</taxon>
        <taxon>Tracheophyta</taxon>
        <taxon>Spermatophyta</taxon>
        <taxon>Magnoliopsida</taxon>
        <taxon>eudicotyledons</taxon>
        <taxon>Gunneridae</taxon>
        <taxon>Pentapetalae</taxon>
        <taxon>asterids</taxon>
        <taxon>lamiids</taxon>
        <taxon>Lamiales</taxon>
        <taxon>Pedaliaceae</taxon>
        <taxon>Sesamum</taxon>
    </lineage>
</organism>
<dbReference type="EMBL" id="JACGWM010000016">
    <property type="protein sequence ID" value="KAL0321484.1"/>
    <property type="molecule type" value="Genomic_DNA"/>
</dbReference>
<comment type="caution">
    <text evidence="4">The sequence shown here is derived from an EMBL/GenBank/DDBJ whole genome shotgun (WGS) entry which is preliminary data.</text>
</comment>
<evidence type="ECO:0000313" key="4">
    <source>
        <dbReference type="EMBL" id="KAL0321484.1"/>
    </source>
</evidence>
<proteinExistence type="inferred from homology"/>
<accession>A0AAW2LQP0</accession>
<dbReference type="PANTHER" id="PTHR48048">
    <property type="entry name" value="GLYCOSYLTRANSFERASE"/>
    <property type="match status" value="1"/>
</dbReference>
<feature type="compositionally biased region" description="Gly residues" evidence="3">
    <location>
        <begin position="213"/>
        <end position="242"/>
    </location>
</feature>